<protein>
    <submittedName>
        <fullName evidence="1">Uncharacterized protein</fullName>
    </submittedName>
</protein>
<evidence type="ECO:0000313" key="2">
    <source>
        <dbReference type="Proteomes" id="UP001286313"/>
    </source>
</evidence>
<gene>
    <name evidence="1" type="ORF">Pcinc_009360</name>
</gene>
<dbReference type="AlphaFoldDB" id="A0AAE1G745"/>
<organism evidence="1 2">
    <name type="scientific">Petrolisthes cinctipes</name>
    <name type="common">Flat porcelain crab</name>
    <dbReference type="NCBI Taxonomy" id="88211"/>
    <lineage>
        <taxon>Eukaryota</taxon>
        <taxon>Metazoa</taxon>
        <taxon>Ecdysozoa</taxon>
        <taxon>Arthropoda</taxon>
        <taxon>Crustacea</taxon>
        <taxon>Multicrustacea</taxon>
        <taxon>Malacostraca</taxon>
        <taxon>Eumalacostraca</taxon>
        <taxon>Eucarida</taxon>
        <taxon>Decapoda</taxon>
        <taxon>Pleocyemata</taxon>
        <taxon>Anomura</taxon>
        <taxon>Galatheoidea</taxon>
        <taxon>Porcellanidae</taxon>
        <taxon>Petrolisthes</taxon>
    </lineage>
</organism>
<sequence>MLMDLLSAHDYCVPYGRTLLIENAPANSIVKKHPRVPSLYVPLFLKKSAFVFFAVDKTDFSEDTAVWKGTTHWTITVVYQKAEVPGEPVAPPLKIGDAQSLSTIPYHADMLHCDKPKPQLAKRTHHFVTSKRISGS</sequence>
<accession>A0AAE1G745</accession>
<evidence type="ECO:0000313" key="1">
    <source>
        <dbReference type="EMBL" id="KAK3886490.1"/>
    </source>
</evidence>
<reference evidence="1" key="1">
    <citation type="submission" date="2023-10" db="EMBL/GenBank/DDBJ databases">
        <title>Genome assemblies of two species of porcelain crab, Petrolisthes cinctipes and Petrolisthes manimaculis (Anomura: Porcellanidae).</title>
        <authorList>
            <person name="Angst P."/>
        </authorList>
    </citation>
    <scope>NUCLEOTIDE SEQUENCE</scope>
    <source>
        <strain evidence="1">PB745_01</strain>
        <tissue evidence="1">Gill</tissue>
    </source>
</reference>
<proteinExistence type="predicted"/>
<comment type="caution">
    <text evidence="1">The sequence shown here is derived from an EMBL/GenBank/DDBJ whole genome shotgun (WGS) entry which is preliminary data.</text>
</comment>
<name>A0AAE1G745_PETCI</name>
<dbReference type="Proteomes" id="UP001286313">
    <property type="component" value="Unassembled WGS sequence"/>
</dbReference>
<keyword evidence="2" id="KW-1185">Reference proteome</keyword>
<dbReference type="EMBL" id="JAWQEG010000693">
    <property type="protein sequence ID" value="KAK3886490.1"/>
    <property type="molecule type" value="Genomic_DNA"/>
</dbReference>